<proteinExistence type="inferred from homology"/>
<evidence type="ECO:0000256" key="4">
    <source>
        <dbReference type="ARBA" id="ARBA00022692"/>
    </source>
</evidence>
<dbReference type="InterPro" id="IPR005331">
    <property type="entry name" value="Sulfotransferase"/>
</dbReference>
<comment type="subcellular location">
    <subcellularLocation>
        <location evidence="1 9">Golgi apparatus membrane</location>
        <topology evidence="1 9">Single-pass type II membrane protein</topology>
    </subcellularLocation>
</comment>
<evidence type="ECO:0000256" key="6">
    <source>
        <dbReference type="ARBA" id="ARBA00023034"/>
    </source>
</evidence>
<dbReference type="EMBL" id="JABSTU010000005">
    <property type="protein sequence ID" value="KAH8031540.1"/>
    <property type="molecule type" value="Genomic_DNA"/>
</dbReference>
<dbReference type="GO" id="GO:0000139">
    <property type="term" value="C:Golgi membrane"/>
    <property type="evidence" value="ECO:0007669"/>
    <property type="project" value="UniProtKB-SubCell"/>
</dbReference>
<evidence type="ECO:0000256" key="5">
    <source>
        <dbReference type="ARBA" id="ARBA00022989"/>
    </source>
</evidence>
<reference evidence="10" key="1">
    <citation type="journal article" date="2020" name="Cell">
        <title>Large-Scale Comparative Analyses of Tick Genomes Elucidate Their Genetic Diversity and Vector Capacities.</title>
        <authorList>
            <consortium name="Tick Genome and Microbiome Consortium (TIGMIC)"/>
            <person name="Jia N."/>
            <person name="Wang J."/>
            <person name="Shi W."/>
            <person name="Du L."/>
            <person name="Sun Y."/>
            <person name="Zhan W."/>
            <person name="Jiang J.F."/>
            <person name="Wang Q."/>
            <person name="Zhang B."/>
            <person name="Ji P."/>
            <person name="Bell-Sakyi L."/>
            <person name="Cui X.M."/>
            <person name="Yuan T.T."/>
            <person name="Jiang B.G."/>
            <person name="Yang W.F."/>
            <person name="Lam T.T."/>
            <person name="Chang Q.C."/>
            <person name="Ding S.J."/>
            <person name="Wang X.J."/>
            <person name="Zhu J.G."/>
            <person name="Ruan X.D."/>
            <person name="Zhao L."/>
            <person name="Wei J.T."/>
            <person name="Ye R.Z."/>
            <person name="Que T.C."/>
            <person name="Du C.H."/>
            <person name="Zhou Y.H."/>
            <person name="Cheng J.X."/>
            <person name="Dai P.F."/>
            <person name="Guo W.B."/>
            <person name="Han X.H."/>
            <person name="Huang E.J."/>
            <person name="Li L.F."/>
            <person name="Wei W."/>
            <person name="Gao Y.C."/>
            <person name="Liu J.Z."/>
            <person name="Shao H.Z."/>
            <person name="Wang X."/>
            <person name="Wang C.C."/>
            <person name="Yang T.C."/>
            <person name="Huo Q.B."/>
            <person name="Li W."/>
            <person name="Chen H.Y."/>
            <person name="Chen S.E."/>
            <person name="Zhou L.G."/>
            <person name="Ni X.B."/>
            <person name="Tian J.H."/>
            <person name="Sheng Y."/>
            <person name="Liu T."/>
            <person name="Pan Y.S."/>
            <person name="Xia L.Y."/>
            <person name="Li J."/>
            <person name="Zhao F."/>
            <person name="Cao W.C."/>
        </authorList>
    </citation>
    <scope>NUCLEOTIDE SEQUENCE</scope>
    <source>
        <strain evidence="10">Rmic-2018</strain>
    </source>
</reference>
<evidence type="ECO:0000256" key="8">
    <source>
        <dbReference type="ARBA" id="ARBA00023180"/>
    </source>
</evidence>
<keyword evidence="8 9" id="KW-0325">Glycoprotein</keyword>
<dbReference type="GO" id="GO:0008146">
    <property type="term" value="F:sulfotransferase activity"/>
    <property type="evidence" value="ECO:0007669"/>
    <property type="project" value="InterPro"/>
</dbReference>
<dbReference type="AlphaFoldDB" id="A0A9J6EB72"/>
<keyword evidence="6 9" id="KW-0333">Golgi apparatus</keyword>
<keyword evidence="9" id="KW-0119">Carbohydrate metabolism</keyword>
<evidence type="ECO:0000256" key="3">
    <source>
        <dbReference type="ARBA" id="ARBA00022679"/>
    </source>
</evidence>
<evidence type="ECO:0000256" key="1">
    <source>
        <dbReference type="ARBA" id="ARBA00004323"/>
    </source>
</evidence>
<dbReference type="PANTHER" id="PTHR12137">
    <property type="entry name" value="CARBOHYDRATE SULFOTRANSFERASE"/>
    <property type="match status" value="1"/>
</dbReference>
<keyword evidence="7" id="KW-0472">Membrane</keyword>
<dbReference type="Proteomes" id="UP000821866">
    <property type="component" value="Chromosome 3"/>
</dbReference>
<keyword evidence="4" id="KW-0812">Transmembrane</keyword>
<sequence length="264" mass="30402">MPSVTDDLDERLRRINTYCEKYVDVLQEYERWDDSLIKSSVSCAGGPRSLYLVDNRRFAFCAVPKAATSSIKALILLAQNASAKFTDADSIYNTFFHRFRLLCPSEYVRHHVVTNYTRVIIVRHPFERLVSAYVNKVRTSRPKLSAVKHLYKGGFSGRGPNGTYTFAEFVKIILNMPVQKWDSHWAPYTTRCRPCTMRVYYHVTARCSCFGGFCPIPPIVTLSVNPQARSRYEADGTNKRLPVSKKRTRTVDFRWKYAYIAPSP</sequence>
<evidence type="ECO:0000256" key="7">
    <source>
        <dbReference type="ARBA" id="ARBA00023136"/>
    </source>
</evidence>
<accession>A0A9J6EB72</accession>
<evidence type="ECO:0000313" key="10">
    <source>
        <dbReference type="EMBL" id="KAH8031540.1"/>
    </source>
</evidence>
<protein>
    <recommendedName>
        <fullName evidence="9">Carbohydrate sulfotransferase</fullName>
        <ecNumber evidence="9">2.8.2.-</ecNumber>
    </recommendedName>
</protein>
<evidence type="ECO:0000256" key="2">
    <source>
        <dbReference type="ARBA" id="ARBA00006339"/>
    </source>
</evidence>
<keyword evidence="9" id="KW-0735">Signal-anchor</keyword>
<keyword evidence="3 9" id="KW-0808">Transferase</keyword>
<dbReference type="Pfam" id="PF03567">
    <property type="entry name" value="Sulfotransfer_2"/>
    <property type="match status" value="1"/>
</dbReference>
<evidence type="ECO:0000256" key="9">
    <source>
        <dbReference type="RuleBase" id="RU364020"/>
    </source>
</evidence>
<comment type="similarity">
    <text evidence="2 9">Belongs to the sulfotransferase 2 family.</text>
</comment>
<dbReference type="PANTHER" id="PTHR12137:SF54">
    <property type="entry name" value="CARBOHYDRATE SULFOTRANSFERASE"/>
    <property type="match status" value="1"/>
</dbReference>
<dbReference type="InterPro" id="IPR018011">
    <property type="entry name" value="Carb_sulfotrans_8-10"/>
</dbReference>
<comment type="caution">
    <text evidence="10">The sequence shown here is derived from an EMBL/GenBank/DDBJ whole genome shotgun (WGS) entry which is preliminary data.</text>
</comment>
<keyword evidence="5" id="KW-1133">Transmembrane helix</keyword>
<name>A0A9J6EB72_RHIMP</name>
<reference evidence="10" key="2">
    <citation type="submission" date="2021-09" db="EMBL/GenBank/DDBJ databases">
        <authorList>
            <person name="Jia N."/>
            <person name="Wang J."/>
            <person name="Shi W."/>
            <person name="Du L."/>
            <person name="Sun Y."/>
            <person name="Zhan W."/>
            <person name="Jiang J."/>
            <person name="Wang Q."/>
            <person name="Zhang B."/>
            <person name="Ji P."/>
            <person name="Sakyi L.B."/>
            <person name="Cui X."/>
            <person name="Yuan T."/>
            <person name="Jiang B."/>
            <person name="Yang W."/>
            <person name="Lam T.T.-Y."/>
            <person name="Chang Q."/>
            <person name="Ding S."/>
            <person name="Wang X."/>
            <person name="Zhu J."/>
            <person name="Ruan X."/>
            <person name="Zhao L."/>
            <person name="Wei J."/>
            <person name="Que T."/>
            <person name="Du C."/>
            <person name="Cheng J."/>
            <person name="Dai P."/>
            <person name="Han X."/>
            <person name="Huang E."/>
            <person name="Gao Y."/>
            <person name="Liu J."/>
            <person name="Shao H."/>
            <person name="Ye R."/>
            <person name="Li L."/>
            <person name="Wei W."/>
            <person name="Wang X."/>
            <person name="Wang C."/>
            <person name="Huo Q."/>
            <person name="Li W."/>
            <person name="Guo W."/>
            <person name="Chen H."/>
            <person name="Chen S."/>
            <person name="Zhou L."/>
            <person name="Zhou L."/>
            <person name="Ni X."/>
            <person name="Tian J."/>
            <person name="Zhou Y."/>
            <person name="Sheng Y."/>
            <person name="Liu T."/>
            <person name="Pan Y."/>
            <person name="Xia L."/>
            <person name="Li J."/>
            <person name="Zhao F."/>
            <person name="Cao W."/>
        </authorList>
    </citation>
    <scope>NUCLEOTIDE SEQUENCE</scope>
    <source>
        <strain evidence="10">Rmic-2018</strain>
        <tissue evidence="10">Larvae</tissue>
    </source>
</reference>
<dbReference type="VEuPathDB" id="VectorBase:LOC119178570"/>
<dbReference type="EC" id="2.8.2.-" evidence="9"/>
<gene>
    <name evidence="10" type="ORF">HPB51_019110</name>
</gene>
<keyword evidence="11" id="KW-1185">Reference proteome</keyword>
<evidence type="ECO:0000313" key="11">
    <source>
        <dbReference type="Proteomes" id="UP000821866"/>
    </source>
</evidence>
<organism evidence="10 11">
    <name type="scientific">Rhipicephalus microplus</name>
    <name type="common">Cattle tick</name>
    <name type="synonym">Boophilus microplus</name>
    <dbReference type="NCBI Taxonomy" id="6941"/>
    <lineage>
        <taxon>Eukaryota</taxon>
        <taxon>Metazoa</taxon>
        <taxon>Ecdysozoa</taxon>
        <taxon>Arthropoda</taxon>
        <taxon>Chelicerata</taxon>
        <taxon>Arachnida</taxon>
        <taxon>Acari</taxon>
        <taxon>Parasitiformes</taxon>
        <taxon>Ixodida</taxon>
        <taxon>Ixodoidea</taxon>
        <taxon>Ixodidae</taxon>
        <taxon>Rhipicephalinae</taxon>
        <taxon>Rhipicephalus</taxon>
        <taxon>Boophilus</taxon>
    </lineage>
</organism>
<dbReference type="GO" id="GO:0016051">
    <property type="term" value="P:carbohydrate biosynthetic process"/>
    <property type="evidence" value="ECO:0007669"/>
    <property type="project" value="InterPro"/>
</dbReference>